<dbReference type="Gene3D" id="3.40.50.1450">
    <property type="entry name" value="HybD-like"/>
    <property type="match status" value="1"/>
</dbReference>
<dbReference type="PaxDb" id="190192-MK1624"/>
<dbReference type="AlphaFoldDB" id="Q8TUX8"/>
<dbReference type="NCBIfam" id="TIGR00072">
    <property type="entry name" value="hydrog_prot"/>
    <property type="match status" value="1"/>
</dbReference>
<dbReference type="PANTHER" id="PTHR30302">
    <property type="entry name" value="HYDROGENASE 1 MATURATION PROTEASE"/>
    <property type="match status" value="1"/>
</dbReference>
<dbReference type="PRINTS" id="PR00446">
    <property type="entry name" value="HYDRGNUPTAKE"/>
</dbReference>
<keyword evidence="4" id="KW-0378">Hydrolase</keyword>
<comment type="similarity">
    <text evidence="1">Belongs to the peptidase A31 family.</text>
</comment>
<evidence type="ECO:0000256" key="4">
    <source>
        <dbReference type="ARBA" id="ARBA00022801"/>
    </source>
</evidence>
<dbReference type="GO" id="GO:0004190">
    <property type="term" value="F:aspartic-type endopeptidase activity"/>
    <property type="evidence" value="ECO:0007669"/>
    <property type="project" value="UniProtKB-KW"/>
</dbReference>
<gene>
    <name evidence="5" type="primary">hyaD_2</name>
    <name evidence="5" type="ordered locus">MK1624</name>
</gene>
<dbReference type="EnsemblBacteria" id="AAM02837">
    <property type="protein sequence ID" value="AAM02837"/>
    <property type="gene ID" value="MK1624"/>
</dbReference>
<dbReference type="GO" id="GO:0008047">
    <property type="term" value="F:enzyme activator activity"/>
    <property type="evidence" value="ECO:0007669"/>
    <property type="project" value="InterPro"/>
</dbReference>
<evidence type="ECO:0000256" key="2">
    <source>
        <dbReference type="ARBA" id="ARBA00022670"/>
    </source>
</evidence>
<evidence type="ECO:0000256" key="3">
    <source>
        <dbReference type="ARBA" id="ARBA00022750"/>
    </source>
</evidence>
<keyword evidence="2" id="KW-0645">Protease</keyword>
<dbReference type="PANTHER" id="PTHR30302:SF1">
    <property type="entry name" value="HYDROGENASE 2 MATURATION PROTEASE"/>
    <property type="match status" value="1"/>
</dbReference>
<sequence length="189" mass="20476">MSKDSVRAASTGHTHGAGVGLLRFLQRRVLIVGCGNELFGDDGFGPAVIKEIERRGWEHPDVEILDAGAGAPQNVFSLIDEDSKVEYMVVVDAVDVGAEPGTLLEFGPEDLDPNCRIVPVDAHGWSIESALLDLNERIGIDFRILGCQVKELPIPEVQPGLSDPVRKAVPKAADRAIELAERYLGEKTR</sequence>
<evidence type="ECO:0000256" key="1">
    <source>
        <dbReference type="ARBA" id="ARBA00006814"/>
    </source>
</evidence>
<dbReference type="SUPFAM" id="SSF53163">
    <property type="entry name" value="HybD-like"/>
    <property type="match status" value="1"/>
</dbReference>
<dbReference type="InParanoid" id="Q8TUX8"/>
<organism evidence="5 6">
    <name type="scientific">Methanopyrus kandleri (strain AV19 / DSM 6324 / JCM 9639 / NBRC 100938)</name>
    <dbReference type="NCBI Taxonomy" id="190192"/>
    <lineage>
        <taxon>Archaea</taxon>
        <taxon>Methanobacteriati</taxon>
        <taxon>Methanobacteriota</taxon>
        <taxon>Methanomada group</taxon>
        <taxon>Methanopyri</taxon>
        <taxon>Methanopyrales</taxon>
        <taxon>Methanopyraceae</taxon>
        <taxon>Methanopyrus</taxon>
    </lineage>
</organism>
<dbReference type="InterPro" id="IPR004411">
    <property type="entry name" value="Pept_A31_F420-red_hyd_d"/>
</dbReference>
<dbReference type="STRING" id="190192.MK1624"/>
<evidence type="ECO:0000313" key="5">
    <source>
        <dbReference type="EMBL" id="AAM02837.1"/>
    </source>
</evidence>
<dbReference type="InterPro" id="IPR023430">
    <property type="entry name" value="Pept_HybD-like_dom_sf"/>
</dbReference>
<accession>Q8TUX8</accession>
<evidence type="ECO:0000313" key="6">
    <source>
        <dbReference type="Proteomes" id="UP000001826"/>
    </source>
</evidence>
<keyword evidence="6" id="KW-1185">Reference proteome</keyword>
<protein>
    <submittedName>
        <fullName evidence="5">Ni,Fe-hydrogenase maturation factor</fullName>
    </submittedName>
</protein>
<dbReference type="HOGENOM" id="CLU_099037_0_2_2"/>
<dbReference type="CDD" id="cd06064">
    <property type="entry name" value="H2MP_F420-Reduc"/>
    <property type="match status" value="1"/>
</dbReference>
<dbReference type="GO" id="GO:0016485">
    <property type="term" value="P:protein processing"/>
    <property type="evidence" value="ECO:0007669"/>
    <property type="project" value="TreeGrafter"/>
</dbReference>
<dbReference type="KEGG" id="mka:MK1624"/>
<dbReference type="InterPro" id="IPR000671">
    <property type="entry name" value="Peptidase_A31"/>
</dbReference>
<dbReference type="Proteomes" id="UP000001826">
    <property type="component" value="Chromosome"/>
</dbReference>
<keyword evidence="3" id="KW-0064">Aspartyl protease</keyword>
<dbReference type="Pfam" id="PF01750">
    <property type="entry name" value="HycI"/>
    <property type="match status" value="1"/>
</dbReference>
<dbReference type="FunCoup" id="Q8TUX8">
    <property type="interactions" value="5"/>
</dbReference>
<dbReference type="NCBIfam" id="TIGR00130">
    <property type="entry name" value="frhD"/>
    <property type="match status" value="1"/>
</dbReference>
<reference evidence="5 6" key="1">
    <citation type="journal article" date="2002" name="Proc. Natl. Acad. Sci. U.S.A.">
        <title>The complete genome of hyperthermophile Methanopyrus kandleri AV19 and monophyly of archaeal methanogens.</title>
        <authorList>
            <person name="Slesarev A.I."/>
            <person name="Mezhevaya K.V."/>
            <person name="Makarova K.S."/>
            <person name="Polushin N.N."/>
            <person name="Shcherbinina O.V."/>
            <person name="Shakhova V.V."/>
            <person name="Belova G.I."/>
            <person name="Aravind L."/>
            <person name="Natale D.A."/>
            <person name="Rogozin I.B."/>
            <person name="Tatusov R.L."/>
            <person name="Wolf Y.I."/>
            <person name="Stetter K.O."/>
            <person name="Malykh A.G."/>
            <person name="Koonin E.V."/>
            <person name="Kozyavkin S.A."/>
        </authorList>
    </citation>
    <scope>NUCLEOTIDE SEQUENCE [LARGE SCALE GENOMIC DNA]</scope>
    <source>
        <strain evidence="6">AV19 / DSM 6324 / JCM 9639 / NBRC 100938</strain>
    </source>
</reference>
<dbReference type="EMBL" id="AE009439">
    <property type="protein sequence ID" value="AAM02837.1"/>
    <property type="molecule type" value="Genomic_DNA"/>
</dbReference>
<name>Q8TUX8_METKA</name>
<proteinExistence type="inferred from homology"/>